<evidence type="ECO:0000313" key="2">
    <source>
        <dbReference type="EMBL" id="GFR88499.1"/>
    </source>
</evidence>
<protein>
    <submittedName>
        <fullName evidence="2">Uncharacterized protein</fullName>
    </submittedName>
</protein>
<feature type="region of interest" description="Disordered" evidence="1">
    <location>
        <begin position="63"/>
        <end position="114"/>
    </location>
</feature>
<comment type="caution">
    <text evidence="2">The sequence shown here is derived from an EMBL/GenBank/DDBJ whole genome shotgun (WGS) entry which is preliminary data.</text>
</comment>
<sequence>MWHYCTKVSNLKDQTRYLNSIELRKTRHDTLGKKRGLSGCYCSVKKKDQSRYYCNNSMKQRKATPNTTTVWSKERPHPILQQYRAKKDQTRYFSSIEQRKTRHDTSAVSSKERPDTILQQYRAKKDQTRYFSSIEQNKNKTQY</sequence>
<evidence type="ECO:0000256" key="1">
    <source>
        <dbReference type="SAM" id="MobiDB-lite"/>
    </source>
</evidence>
<proteinExistence type="predicted"/>
<evidence type="ECO:0000313" key="3">
    <source>
        <dbReference type="Proteomes" id="UP000762676"/>
    </source>
</evidence>
<reference evidence="2 3" key="1">
    <citation type="journal article" date="2021" name="Elife">
        <title>Chloroplast acquisition without the gene transfer in kleptoplastic sea slugs, Plakobranchus ocellatus.</title>
        <authorList>
            <person name="Maeda T."/>
            <person name="Takahashi S."/>
            <person name="Yoshida T."/>
            <person name="Shimamura S."/>
            <person name="Takaki Y."/>
            <person name="Nagai Y."/>
            <person name="Toyoda A."/>
            <person name="Suzuki Y."/>
            <person name="Arimoto A."/>
            <person name="Ishii H."/>
            <person name="Satoh N."/>
            <person name="Nishiyama T."/>
            <person name="Hasebe M."/>
            <person name="Maruyama T."/>
            <person name="Minagawa J."/>
            <person name="Obokata J."/>
            <person name="Shigenobu S."/>
        </authorList>
    </citation>
    <scope>NUCLEOTIDE SEQUENCE [LARGE SCALE GENOMIC DNA]</scope>
</reference>
<gene>
    <name evidence="2" type="ORF">ElyMa_006101600</name>
</gene>
<dbReference type="Proteomes" id="UP000762676">
    <property type="component" value="Unassembled WGS sequence"/>
</dbReference>
<keyword evidence="3" id="KW-1185">Reference proteome</keyword>
<accession>A0AAV4GT02</accession>
<dbReference type="EMBL" id="BMAT01012238">
    <property type="protein sequence ID" value="GFR88499.1"/>
    <property type="molecule type" value="Genomic_DNA"/>
</dbReference>
<organism evidence="2 3">
    <name type="scientific">Elysia marginata</name>
    <dbReference type="NCBI Taxonomy" id="1093978"/>
    <lineage>
        <taxon>Eukaryota</taxon>
        <taxon>Metazoa</taxon>
        <taxon>Spiralia</taxon>
        <taxon>Lophotrochozoa</taxon>
        <taxon>Mollusca</taxon>
        <taxon>Gastropoda</taxon>
        <taxon>Heterobranchia</taxon>
        <taxon>Euthyneura</taxon>
        <taxon>Panpulmonata</taxon>
        <taxon>Sacoglossa</taxon>
        <taxon>Placobranchoidea</taxon>
        <taxon>Plakobranchidae</taxon>
        <taxon>Elysia</taxon>
    </lineage>
</organism>
<dbReference type="AlphaFoldDB" id="A0AAV4GT02"/>
<name>A0AAV4GT02_9GAST</name>
<feature type="compositionally biased region" description="Basic and acidic residues" evidence="1">
    <location>
        <begin position="97"/>
        <end position="114"/>
    </location>
</feature>